<keyword evidence="2" id="KW-1185">Reference proteome</keyword>
<dbReference type="AlphaFoldDB" id="A0A183EGF4"/>
<protein>
    <submittedName>
        <fullName evidence="3">CLASP_N domain-containing protein</fullName>
    </submittedName>
</protein>
<dbReference type="EMBL" id="UYRT01089669">
    <property type="protein sequence ID" value="VDN35193.1"/>
    <property type="molecule type" value="Genomic_DNA"/>
</dbReference>
<evidence type="ECO:0000313" key="3">
    <source>
        <dbReference type="WBParaSite" id="GPUH_0002007001-mRNA-1"/>
    </source>
</evidence>
<gene>
    <name evidence="1" type="ORF">GPUH_LOCUS20046</name>
</gene>
<reference evidence="3" key="1">
    <citation type="submission" date="2016-06" db="UniProtKB">
        <authorList>
            <consortium name="WormBaseParasite"/>
        </authorList>
    </citation>
    <scope>IDENTIFICATION</scope>
</reference>
<dbReference type="Proteomes" id="UP000271098">
    <property type="component" value="Unassembled WGS sequence"/>
</dbReference>
<evidence type="ECO:0000313" key="2">
    <source>
        <dbReference type="Proteomes" id="UP000271098"/>
    </source>
</evidence>
<reference evidence="1 2" key="2">
    <citation type="submission" date="2018-11" db="EMBL/GenBank/DDBJ databases">
        <authorList>
            <consortium name="Pathogen Informatics"/>
        </authorList>
    </citation>
    <scope>NUCLEOTIDE SEQUENCE [LARGE SCALE GENOMIC DNA]</scope>
</reference>
<organism evidence="3">
    <name type="scientific">Gongylonema pulchrum</name>
    <dbReference type="NCBI Taxonomy" id="637853"/>
    <lineage>
        <taxon>Eukaryota</taxon>
        <taxon>Metazoa</taxon>
        <taxon>Ecdysozoa</taxon>
        <taxon>Nematoda</taxon>
        <taxon>Chromadorea</taxon>
        <taxon>Rhabditida</taxon>
        <taxon>Spirurina</taxon>
        <taxon>Spiruromorpha</taxon>
        <taxon>Spiruroidea</taxon>
        <taxon>Gongylonematidae</taxon>
        <taxon>Gongylonema</taxon>
    </lineage>
</organism>
<accession>A0A183EGF4</accession>
<sequence length="217" mass="24076">MAWNTAFASADEVHRIDQPMDDTVLQQLPIHTMHLDDDVSENASRRGALSDRASIFSNSMESQLSNFTSCTNPTFDPVHRILEKKLTETEMPLALTKVIAVLGTILKHQAACIWQSSNTRMSLLQIGMFALHEKSTVRSASRHALRVILTDPVMAICNDCHPAASVIGDFVIQKLQQSAGIALKYFKSYVFTELPARRQCAVESNATLLLSVARLFC</sequence>
<dbReference type="OrthoDB" id="2192888at2759"/>
<evidence type="ECO:0000313" key="1">
    <source>
        <dbReference type="EMBL" id="VDN35193.1"/>
    </source>
</evidence>
<proteinExistence type="predicted"/>
<dbReference type="WBParaSite" id="GPUH_0002007001-mRNA-1">
    <property type="protein sequence ID" value="GPUH_0002007001-mRNA-1"/>
    <property type="gene ID" value="GPUH_0002007001"/>
</dbReference>
<name>A0A183EGF4_9BILA</name>